<evidence type="ECO:0000313" key="5">
    <source>
        <dbReference type="EMBL" id="KAG9319896.1"/>
    </source>
</evidence>
<dbReference type="InterPro" id="IPR011009">
    <property type="entry name" value="Kinase-like_dom_sf"/>
</dbReference>
<proteinExistence type="predicted"/>
<dbReference type="SMART" id="SM00220">
    <property type="entry name" value="S_TKc"/>
    <property type="match status" value="1"/>
</dbReference>
<dbReference type="Gene3D" id="1.10.510.10">
    <property type="entry name" value="Transferase(Phosphotransferase) domain 1"/>
    <property type="match status" value="1"/>
</dbReference>
<name>A0A9P8CVE7_MORAP</name>
<dbReference type="CDD" id="cd12087">
    <property type="entry name" value="TM_EGFR-like"/>
    <property type="match status" value="1"/>
</dbReference>
<feature type="transmembrane region" description="Helical" evidence="3">
    <location>
        <begin position="371"/>
        <end position="392"/>
    </location>
</feature>
<evidence type="ECO:0000313" key="6">
    <source>
        <dbReference type="Proteomes" id="UP000717515"/>
    </source>
</evidence>
<feature type="domain" description="Protein kinase" evidence="4">
    <location>
        <begin position="473"/>
        <end position="757"/>
    </location>
</feature>
<evidence type="ECO:0000256" key="2">
    <source>
        <dbReference type="ARBA" id="ARBA00022840"/>
    </source>
</evidence>
<dbReference type="PANTHER" id="PTHR24056">
    <property type="entry name" value="CELL DIVISION PROTEIN KINASE"/>
    <property type="match status" value="1"/>
</dbReference>
<dbReference type="GO" id="GO:0005634">
    <property type="term" value="C:nucleus"/>
    <property type="evidence" value="ECO:0007669"/>
    <property type="project" value="TreeGrafter"/>
</dbReference>
<reference evidence="5" key="1">
    <citation type="submission" date="2021-07" db="EMBL/GenBank/DDBJ databases">
        <title>Draft genome of Mortierella alpina, strain LL118, isolated from an aspen leaf litter sample.</title>
        <authorList>
            <person name="Yang S."/>
            <person name="Vinatzer B.A."/>
        </authorList>
    </citation>
    <scope>NUCLEOTIDE SEQUENCE</scope>
    <source>
        <strain evidence="5">LL118</strain>
    </source>
</reference>
<dbReference type="SUPFAM" id="SSF56112">
    <property type="entry name" value="Protein kinase-like (PK-like)"/>
    <property type="match status" value="1"/>
</dbReference>
<keyword evidence="1" id="KW-0547">Nucleotide-binding</keyword>
<dbReference type="PROSITE" id="PS50011">
    <property type="entry name" value="PROTEIN_KINASE_DOM"/>
    <property type="match status" value="1"/>
</dbReference>
<dbReference type="Proteomes" id="UP000717515">
    <property type="component" value="Unassembled WGS sequence"/>
</dbReference>
<dbReference type="AlphaFoldDB" id="A0A9P8CVE7"/>
<dbReference type="InterPro" id="IPR050108">
    <property type="entry name" value="CDK"/>
</dbReference>
<keyword evidence="3" id="KW-0812">Transmembrane</keyword>
<sequence length="757" mass="82210">MRAQPYTQMATPSGIPQLGYPCLAGTDSTISLVGLRHTAPSTNSKNETSYVLQSYTFPNDKRLTAGSPITATATAHAKPFEVRPLATSRMICSLDKASGTFAYIFNDRVYIENAENPALAAPEPLAKWDSVRGLQPQVLFPSGTPGQFQWLGLNGGNWTQFSIDAASGVSAPTAAAVPADIPSTGIFSITHEANSTFMVIYNKASVTTASRFTLGSPSSTPVVLASPDIGYIGFSSVAHAQDTTTDYFFTSNSNMTITVAADITKSVISKISTRLEPADEWGPVPHLFDYATATMLDRSHALVYGGLEGVSTNTWNFGMTTVVTNPGPNVVRLNNYTIFNVEKPSSGTFEIYTPPPAAAPDSQSKGLSTPAIIGIAVGVVAFIMLAALLTIFHRRNKKIKEQNRQQQGLDMAVRDLASKGGEGMGPYRPQFASTHSLLHSDTNTTSRGPTSMSTERPVENLTLRVPIVRYDGRDVAQSIPHAPLGAVVLSQYRLGQTAVNTKMVVIQLGENVDTAESVTLKWVRDEIVWQREAAMLNHIVNPAKIISLHQTMIIPAALEWRHILVLDAHESTLDFMLSSHPHRLLNRPDQIAVSKALLRGLVWCHEKDVVHLSICTGSMVLNEEGQWVLWSFGGARFLNEAVGPRQGSTIGQENGTVERNLAPELLAARMEKRLDTTLSTTAMDAWAAGCVLFEVLTGQPLFRTEDAAEQASTGRFNAWKDRLVDIEDARERQVVEGLLVLDPGFRMTLSQAESLFV</sequence>
<accession>A0A9P8CVE7</accession>
<dbReference type="Pfam" id="PF00069">
    <property type="entry name" value="Pkinase"/>
    <property type="match status" value="1"/>
</dbReference>
<keyword evidence="3" id="KW-0472">Membrane</keyword>
<keyword evidence="3" id="KW-1133">Transmembrane helix</keyword>
<comment type="caution">
    <text evidence="5">The sequence shown here is derived from an EMBL/GenBank/DDBJ whole genome shotgun (WGS) entry which is preliminary data.</text>
</comment>
<protein>
    <recommendedName>
        <fullName evidence="4">Protein kinase domain-containing protein</fullName>
    </recommendedName>
</protein>
<gene>
    <name evidence="5" type="ORF">KVV02_006538</name>
</gene>
<keyword evidence="2" id="KW-0067">ATP-binding</keyword>
<dbReference type="EMBL" id="JAIFTL010000358">
    <property type="protein sequence ID" value="KAG9319896.1"/>
    <property type="molecule type" value="Genomic_DNA"/>
</dbReference>
<evidence type="ECO:0000259" key="4">
    <source>
        <dbReference type="PROSITE" id="PS50011"/>
    </source>
</evidence>
<dbReference type="InterPro" id="IPR000719">
    <property type="entry name" value="Prot_kinase_dom"/>
</dbReference>
<dbReference type="GO" id="GO:0004674">
    <property type="term" value="F:protein serine/threonine kinase activity"/>
    <property type="evidence" value="ECO:0007669"/>
    <property type="project" value="TreeGrafter"/>
</dbReference>
<dbReference type="GO" id="GO:0005524">
    <property type="term" value="F:ATP binding"/>
    <property type="evidence" value="ECO:0007669"/>
    <property type="project" value="UniProtKB-KW"/>
</dbReference>
<evidence type="ECO:0000256" key="3">
    <source>
        <dbReference type="SAM" id="Phobius"/>
    </source>
</evidence>
<evidence type="ECO:0000256" key="1">
    <source>
        <dbReference type="ARBA" id="ARBA00022741"/>
    </source>
</evidence>
<organism evidence="5 6">
    <name type="scientific">Mortierella alpina</name>
    <name type="common">Oleaginous fungus</name>
    <name type="synonym">Mortierella renispora</name>
    <dbReference type="NCBI Taxonomy" id="64518"/>
    <lineage>
        <taxon>Eukaryota</taxon>
        <taxon>Fungi</taxon>
        <taxon>Fungi incertae sedis</taxon>
        <taxon>Mucoromycota</taxon>
        <taxon>Mortierellomycotina</taxon>
        <taxon>Mortierellomycetes</taxon>
        <taxon>Mortierellales</taxon>
        <taxon>Mortierellaceae</taxon>
        <taxon>Mortierella</taxon>
    </lineage>
</organism>